<accession>A0ABQ8UMR9</accession>
<protein>
    <submittedName>
        <fullName evidence="3">Alpha amylase</fullName>
    </submittedName>
</protein>
<evidence type="ECO:0000256" key="1">
    <source>
        <dbReference type="SAM" id="SignalP"/>
    </source>
</evidence>
<keyword evidence="4" id="KW-1185">Reference proteome</keyword>
<comment type="caution">
    <text evidence="3">The sequence shown here is derived from an EMBL/GenBank/DDBJ whole genome shotgun (WGS) entry which is preliminary data.</text>
</comment>
<evidence type="ECO:0000259" key="2">
    <source>
        <dbReference type="SMART" id="SM00642"/>
    </source>
</evidence>
<dbReference type="EMBL" id="JAPMOS010000017">
    <property type="protein sequence ID" value="KAJ4459756.1"/>
    <property type="molecule type" value="Genomic_DNA"/>
</dbReference>
<dbReference type="SMART" id="SM00642">
    <property type="entry name" value="Aamy"/>
    <property type="match status" value="1"/>
</dbReference>
<dbReference type="PANTHER" id="PTHR47786">
    <property type="entry name" value="ALPHA-1,4-GLUCAN:MALTOSE-1-PHOSPHATE MALTOSYLTRANSFERASE"/>
    <property type="match status" value="1"/>
</dbReference>
<evidence type="ECO:0000313" key="3">
    <source>
        <dbReference type="EMBL" id="KAJ4459756.1"/>
    </source>
</evidence>
<dbReference type="Proteomes" id="UP001141327">
    <property type="component" value="Unassembled WGS sequence"/>
</dbReference>
<gene>
    <name evidence="3" type="ORF">PAPYR_4149</name>
</gene>
<proteinExistence type="predicted"/>
<keyword evidence="1" id="KW-0732">Signal</keyword>
<dbReference type="SUPFAM" id="SSF51445">
    <property type="entry name" value="(Trans)glycosidases"/>
    <property type="match status" value="1"/>
</dbReference>
<feature type="chain" id="PRO_5045239150" evidence="1">
    <location>
        <begin position="18"/>
        <end position="507"/>
    </location>
</feature>
<dbReference type="Pfam" id="PF00128">
    <property type="entry name" value="Alpha-amylase"/>
    <property type="match status" value="1"/>
</dbReference>
<feature type="domain" description="Glycosyl hydrolase family 13 catalytic" evidence="2">
    <location>
        <begin position="54"/>
        <end position="406"/>
    </location>
</feature>
<dbReference type="InterPro" id="IPR006047">
    <property type="entry name" value="GH13_cat_dom"/>
</dbReference>
<dbReference type="CDD" id="cd11347">
    <property type="entry name" value="AmyAc_1"/>
    <property type="match status" value="1"/>
</dbReference>
<dbReference type="InterPro" id="IPR017853">
    <property type="entry name" value="GH"/>
</dbReference>
<organism evidence="3 4">
    <name type="scientific">Paratrimastix pyriformis</name>
    <dbReference type="NCBI Taxonomy" id="342808"/>
    <lineage>
        <taxon>Eukaryota</taxon>
        <taxon>Metamonada</taxon>
        <taxon>Preaxostyla</taxon>
        <taxon>Paratrimastigidae</taxon>
        <taxon>Paratrimastix</taxon>
    </lineage>
</organism>
<dbReference type="Gene3D" id="3.20.20.80">
    <property type="entry name" value="Glycosidases"/>
    <property type="match status" value="1"/>
</dbReference>
<name>A0ABQ8UMR9_9EUKA</name>
<reference evidence="3" key="1">
    <citation type="journal article" date="2022" name="bioRxiv">
        <title>Genomics of Preaxostyla Flagellates Illuminates Evolutionary Transitions and the Path Towards Mitochondrial Loss.</title>
        <authorList>
            <person name="Novak L.V.F."/>
            <person name="Treitli S.C."/>
            <person name="Pyrih J."/>
            <person name="Halakuc P."/>
            <person name="Pipaliya S.V."/>
            <person name="Vacek V."/>
            <person name="Brzon O."/>
            <person name="Soukal P."/>
            <person name="Eme L."/>
            <person name="Dacks J.B."/>
            <person name="Karnkowska A."/>
            <person name="Elias M."/>
            <person name="Hampl V."/>
        </authorList>
    </citation>
    <scope>NUCLEOTIDE SEQUENCE</scope>
    <source>
        <strain evidence="3">RCP-MX</strain>
    </source>
</reference>
<dbReference type="PANTHER" id="PTHR47786:SF2">
    <property type="entry name" value="GLYCOSYL HYDROLASE FAMILY 13 CATALYTIC DOMAIN-CONTAINING PROTEIN"/>
    <property type="match status" value="1"/>
</dbReference>
<feature type="signal peptide" evidence="1">
    <location>
        <begin position="1"/>
        <end position="17"/>
    </location>
</feature>
<sequence>MTRLVVLFLALIGMSLAFQWQSHPTIIELSARPYLYKLSRQTGRSITTLSQIPDSELDMFAASGIHAIYLMGVWSLGPFGLHRDQTDPDLIRGYAQVLPGYTTDDIIGSPFAITHFSCNSQLGSDADIGHLRDRLHARGIALILDFVPNHTAVDADWMSSNPDYYVHAAPGVSPPYDPNRYMPSGIAYGRDPYSGAWPDTAQLNYWNPDLRTAQVNNLLKIATLADGVRCDMAMLELNSIFAQTWGGELRPSKYPAPTSEFWRDAIRAVKAKNPTFVFLAETYWDGTVEALHACGFDFLYDKDGLYNQLQSGYLDNLRGYIANMNFTYMAHFVENHDEVRAIAGFGSPARADAAAAVAITLPGMRFYFDGQWEGKKNKLDVHLRRSADEAVNVPVQQFYSKLLNITDAPVFHSGAWRYLTCSDFDGTSWRLMAWSWSMGSEKRLVVVNYSDTKGIARVRIPDVAGSGNVVIHELFSDETYTRSASEMRDSGLVVVLEAWQTQIFSYP</sequence>
<evidence type="ECO:0000313" key="4">
    <source>
        <dbReference type="Proteomes" id="UP001141327"/>
    </source>
</evidence>